<dbReference type="GO" id="GO:0005524">
    <property type="term" value="F:ATP binding"/>
    <property type="evidence" value="ECO:0007669"/>
    <property type="project" value="UniProtKB-UniRule"/>
</dbReference>
<dbReference type="FunFam" id="3.40.50.300:FF:000225">
    <property type="entry name" value="Thymidylate kinase"/>
    <property type="match status" value="1"/>
</dbReference>
<evidence type="ECO:0000259" key="12">
    <source>
        <dbReference type="Pfam" id="PF02223"/>
    </source>
</evidence>
<evidence type="ECO:0000256" key="10">
    <source>
        <dbReference type="ARBA" id="ARBA00057735"/>
    </source>
</evidence>
<evidence type="ECO:0000256" key="7">
    <source>
        <dbReference type="ARBA" id="ARBA00022777"/>
    </source>
</evidence>
<sequence>MVGKFISFEGPEGAGKTSVLKVLMPRLQKQYGSQLLITREPGGTDNPVAEAIRDVVLSPAYPTMDIRTEALLYAASRREHVQKTIKPALAANKIVLSDRFVDSSIAYQGAGRELGMDNVRALNDFALEGFLPDCTVYFNIRPEIGLERIQAHRQNEINRLDLDSIEFHQRVSAGYHQLAQQDPKRIVVIDAEQPLEQVIEDAWQAVNRVLKMEE</sequence>
<keyword evidence="6 11" id="KW-0547">Nucleotide-binding</keyword>
<evidence type="ECO:0000313" key="13">
    <source>
        <dbReference type="EMBL" id="QIL51210.1"/>
    </source>
</evidence>
<dbReference type="SUPFAM" id="SSF52540">
    <property type="entry name" value="P-loop containing nucleoside triphosphate hydrolases"/>
    <property type="match status" value="1"/>
</dbReference>
<dbReference type="PANTHER" id="PTHR10344:SF4">
    <property type="entry name" value="UMP-CMP KINASE 2, MITOCHONDRIAL"/>
    <property type="match status" value="1"/>
</dbReference>
<evidence type="ECO:0000256" key="1">
    <source>
        <dbReference type="ARBA" id="ARBA00009776"/>
    </source>
</evidence>
<evidence type="ECO:0000256" key="2">
    <source>
        <dbReference type="ARBA" id="ARBA00012980"/>
    </source>
</evidence>
<reference evidence="13 14" key="1">
    <citation type="submission" date="2020-03" db="EMBL/GenBank/DDBJ databases">
        <title>Weissella sp. nov., isolated from Cybister lewisianus.</title>
        <authorList>
            <person name="Hyun D.-W."/>
            <person name="Bae J.-W."/>
        </authorList>
    </citation>
    <scope>NUCLEOTIDE SEQUENCE [LARGE SCALE GENOMIC DNA]</scope>
    <source>
        <strain evidence="13 14">HDW19</strain>
    </source>
</reference>
<evidence type="ECO:0000256" key="3">
    <source>
        <dbReference type="ARBA" id="ARBA00017144"/>
    </source>
</evidence>
<dbReference type="InterPro" id="IPR039430">
    <property type="entry name" value="Thymidylate_kin-like_dom"/>
</dbReference>
<evidence type="ECO:0000256" key="6">
    <source>
        <dbReference type="ARBA" id="ARBA00022741"/>
    </source>
</evidence>
<comment type="function">
    <text evidence="10 11">Phosphorylation of dTMP to form dTDP in both de novo and salvage pathways of dTTP synthesis.</text>
</comment>
<dbReference type="Gene3D" id="3.40.50.300">
    <property type="entry name" value="P-loop containing nucleotide triphosphate hydrolases"/>
    <property type="match status" value="1"/>
</dbReference>
<evidence type="ECO:0000313" key="14">
    <source>
        <dbReference type="Proteomes" id="UP000500741"/>
    </source>
</evidence>
<proteinExistence type="inferred from homology"/>
<comment type="catalytic activity">
    <reaction evidence="9 11">
        <text>dTMP + ATP = dTDP + ADP</text>
        <dbReference type="Rhea" id="RHEA:13517"/>
        <dbReference type="ChEBI" id="CHEBI:30616"/>
        <dbReference type="ChEBI" id="CHEBI:58369"/>
        <dbReference type="ChEBI" id="CHEBI:63528"/>
        <dbReference type="ChEBI" id="CHEBI:456216"/>
        <dbReference type="EC" id="2.7.4.9"/>
    </reaction>
</comment>
<gene>
    <name evidence="11" type="primary">tmk</name>
    <name evidence="13" type="ORF">G7084_07875</name>
</gene>
<dbReference type="PANTHER" id="PTHR10344">
    <property type="entry name" value="THYMIDYLATE KINASE"/>
    <property type="match status" value="1"/>
</dbReference>
<keyword evidence="5 11" id="KW-0545">Nucleotide biosynthesis</keyword>
<evidence type="ECO:0000256" key="8">
    <source>
        <dbReference type="ARBA" id="ARBA00022840"/>
    </source>
</evidence>
<dbReference type="EMBL" id="CP049888">
    <property type="protein sequence ID" value="QIL51210.1"/>
    <property type="molecule type" value="Genomic_DNA"/>
</dbReference>
<dbReference type="GO" id="GO:0006235">
    <property type="term" value="P:dTTP biosynthetic process"/>
    <property type="evidence" value="ECO:0007669"/>
    <property type="project" value="UniProtKB-UniRule"/>
</dbReference>
<dbReference type="GO" id="GO:0006233">
    <property type="term" value="P:dTDP biosynthetic process"/>
    <property type="evidence" value="ECO:0007669"/>
    <property type="project" value="InterPro"/>
</dbReference>
<feature type="binding site" evidence="11">
    <location>
        <begin position="10"/>
        <end position="17"/>
    </location>
    <ligand>
        <name>ATP</name>
        <dbReference type="ChEBI" id="CHEBI:30616"/>
    </ligand>
</feature>
<dbReference type="AlphaFoldDB" id="A0A6G8B1U7"/>
<name>A0A6G8B1U7_9LACO</name>
<dbReference type="InterPro" id="IPR018094">
    <property type="entry name" value="Thymidylate_kinase"/>
</dbReference>
<keyword evidence="8 11" id="KW-0067">ATP-binding</keyword>
<dbReference type="GO" id="GO:0006227">
    <property type="term" value="P:dUDP biosynthetic process"/>
    <property type="evidence" value="ECO:0007669"/>
    <property type="project" value="TreeGrafter"/>
</dbReference>
<dbReference type="GO" id="GO:0004798">
    <property type="term" value="F:dTMP kinase activity"/>
    <property type="evidence" value="ECO:0007669"/>
    <property type="project" value="UniProtKB-UniRule"/>
</dbReference>
<dbReference type="Proteomes" id="UP000500741">
    <property type="component" value="Chromosome"/>
</dbReference>
<keyword evidence="14" id="KW-1185">Reference proteome</keyword>
<dbReference type="Pfam" id="PF02223">
    <property type="entry name" value="Thymidylate_kin"/>
    <property type="match status" value="1"/>
</dbReference>
<dbReference type="EC" id="2.7.4.9" evidence="2 11"/>
<evidence type="ECO:0000256" key="11">
    <source>
        <dbReference type="HAMAP-Rule" id="MF_00165"/>
    </source>
</evidence>
<protein>
    <recommendedName>
        <fullName evidence="3 11">Thymidylate kinase</fullName>
        <ecNumber evidence="2 11">2.7.4.9</ecNumber>
    </recommendedName>
    <alternativeName>
        <fullName evidence="11">dTMP kinase</fullName>
    </alternativeName>
</protein>
<dbReference type="KEGG" id="wco:G7084_07875"/>
<dbReference type="InterPro" id="IPR027417">
    <property type="entry name" value="P-loop_NTPase"/>
</dbReference>
<comment type="similarity">
    <text evidence="1 11">Belongs to the thymidylate kinase family.</text>
</comment>
<evidence type="ECO:0000256" key="5">
    <source>
        <dbReference type="ARBA" id="ARBA00022727"/>
    </source>
</evidence>
<feature type="domain" description="Thymidylate kinase-like" evidence="12">
    <location>
        <begin position="8"/>
        <end position="200"/>
    </location>
</feature>
<accession>A0A6G8B1U7</accession>
<dbReference type="CDD" id="cd01672">
    <property type="entry name" value="TMPK"/>
    <property type="match status" value="1"/>
</dbReference>
<evidence type="ECO:0000256" key="9">
    <source>
        <dbReference type="ARBA" id="ARBA00048743"/>
    </source>
</evidence>
<dbReference type="HAMAP" id="MF_00165">
    <property type="entry name" value="Thymidylate_kinase"/>
    <property type="match status" value="1"/>
</dbReference>
<dbReference type="NCBIfam" id="TIGR00041">
    <property type="entry name" value="DTMP_kinase"/>
    <property type="match status" value="1"/>
</dbReference>
<evidence type="ECO:0000256" key="4">
    <source>
        <dbReference type="ARBA" id="ARBA00022679"/>
    </source>
</evidence>
<keyword evidence="4 11" id="KW-0808">Transferase</keyword>
<dbReference type="GO" id="GO:0005829">
    <property type="term" value="C:cytosol"/>
    <property type="evidence" value="ECO:0007669"/>
    <property type="project" value="TreeGrafter"/>
</dbReference>
<dbReference type="RefSeq" id="WP_166011573.1">
    <property type="nucleotide sequence ID" value="NZ_CP049888.1"/>
</dbReference>
<dbReference type="InterPro" id="IPR018095">
    <property type="entry name" value="Thymidylate_kin_CS"/>
</dbReference>
<organism evidence="13 14">
    <name type="scientific">Weissella coleopterorum</name>
    <dbReference type="NCBI Taxonomy" id="2714949"/>
    <lineage>
        <taxon>Bacteria</taxon>
        <taxon>Bacillati</taxon>
        <taxon>Bacillota</taxon>
        <taxon>Bacilli</taxon>
        <taxon>Lactobacillales</taxon>
        <taxon>Lactobacillaceae</taxon>
        <taxon>Weissella</taxon>
    </lineage>
</organism>
<dbReference type="PROSITE" id="PS01331">
    <property type="entry name" value="THYMIDYLATE_KINASE"/>
    <property type="match status" value="1"/>
</dbReference>
<keyword evidence="7 11" id="KW-0418">Kinase</keyword>